<dbReference type="Gene3D" id="3.15.10.10">
    <property type="entry name" value="Bactericidal permeability-increasing protein, domain 1"/>
    <property type="match status" value="1"/>
</dbReference>
<dbReference type="Pfam" id="PF14613">
    <property type="entry name" value="HAM1_C"/>
    <property type="match status" value="1"/>
</dbReference>
<dbReference type="InterPro" id="IPR045967">
    <property type="entry name" value="HAM1-like_N"/>
</dbReference>
<feature type="compositionally biased region" description="Polar residues" evidence="1">
    <location>
        <begin position="799"/>
        <end position="809"/>
    </location>
</feature>
<accession>A0A9P4VQQ5</accession>
<dbReference type="Pfam" id="PF19343">
    <property type="entry name" value="HAM1_N"/>
    <property type="match status" value="1"/>
</dbReference>
<evidence type="ECO:0000313" key="4">
    <source>
        <dbReference type="EMBL" id="KAF2838047.1"/>
    </source>
</evidence>
<evidence type="ECO:0000259" key="3">
    <source>
        <dbReference type="Pfam" id="PF19343"/>
    </source>
</evidence>
<evidence type="ECO:0000259" key="2">
    <source>
        <dbReference type="Pfam" id="PF14613"/>
    </source>
</evidence>
<feature type="region of interest" description="Disordered" evidence="1">
    <location>
        <begin position="797"/>
        <end position="908"/>
    </location>
</feature>
<evidence type="ECO:0000313" key="5">
    <source>
        <dbReference type="Proteomes" id="UP000799429"/>
    </source>
</evidence>
<sequence>MTSSAAVNVPTNNAIKEKDINTKLQLYGIFSAFSNGKVPSNKQIDVALNSALESKALGKPSNKLSAEGQKLVADVREVIEQAKILLLTKNEGNLLQDFIWQTQQVNSGTASTPNAPVDKETAKQHGNEALEGLRTLGTLIISNGQFRKLLNDAAILLRSIAGDAATKAANKVNPGEDQLRQIDEPAEDNTWHDVPHRADLKQQAKDQFNKQKPFDKEDLDRAAGNATQTAHPEGSRDPAEAADLAARQRQQGQTPNLDAQQGARAGIDTLREAAHEKFPEDTKDKGRDVKNRTHNYLKDKMPEERRDQTIWRLKKMVVEIQGHQDYLQAIDTLLRLAEEYTGHGQNLAQQGSETVKGAHTGNDPLHKAEADLRTLLERFANSTSFDDLFESIDQIYRDADRDPDLKNWFKRLDHYIRKVLKEQGYIMQDQATDEWNDIYDQGHFLLRDRYRNHTDRILDEFKFIGNQFDEDPQNTALANAVNKLFKDLGNDENGNATFKPHLLKDISDVILPAVFENIRYVPIPRIEYTDPQFDAIVENLVIEGDNLAPNVLEFGSDNYWRWGRKKITSKNKNKVMLSVSGVQCDLRDVSYYVKRKQGFPSITDKGVVDVYLGGQGFSFKVEMETADSSDNAHFFKVDKVSVDVKHPNIKVKKSNHKLLFSLFKPLLLKVIRPVIEKVLEKQIKDNIHQLDGILFEVKKEVDRAEADFKRNPSPENAQNIYQRYLSAANQQIMKGKQKKEEAKEAVADKKVNMAVTQHDSMFKHIELPGGISTKATEYKELAAKGDKWESPVFSIGSAKESSNLPSVRQVQRKPHNVTSGGVRGGSNLDDSHSNFAGAKPNNAQGQSIGTTSSGFANQVDQSFDSRGQDYSLKGVDNTHTNGSATNGKPQGGTGTLLGANNPVLSGNV</sequence>
<protein>
    <submittedName>
        <fullName evidence="4">Uncharacterized protein</fullName>
    </submittedName>
</protein>
<feature type="region of interest" description="Disordered" evidence="1">
    <location>
        <begin position="212"/>
        <end position="261"/>
    </location>
</feature>
<dbReference type="InterPro" id="IPR017943">
    <property type="entry name" value="Bactericidal_perm-incr_a/b_dom"/>
</dbReference>
<feature type="compositionally biased region" description="Polar residues" evidence="1">
    <location>
        <begin position="248"/>
        <end position="259"/>
    </location>
</feature>
<reference evidence="4" key="1">
    <citation type="journal article" date="2020" name="Stud. Mycol.">
        <title>101 Dothideomycetes genomes: a test case for predicting lifestyles and emergence of pathogens.</title>
        <authorList>
            <person name="Haridas S."/>
            <person name="Albert R."/>
            <person name="Binder M."/>
            <person name="Bloem J."/>
            <person name="Labutti K."/>
            <person name="Salamov A."/>
            <person name="Andreopoulos B."/>
            <person name="Baker S."/>
            <person name="Barry K."/>
            <person name="Bills G."/>
            <person name="Bluhm B."/>
            <person name="Cannon C."/>
            <person name="Castanera R."/>
            <person name="Culley D."/>
            <person name="Daum C."/>
            <person name="Ezra D."/>
            <person name="Gonzalez J."/>
            <person name="Henrissat B."/>
            <person name="Kuo A."/>
            <person name="Liang C."/>
            <person name="Lipzen A."/>
            <person name="Lutzoni F."/>
            <person name="Magnuson J."/>
            <person name="Mondo S."/>
            <person name="Nolan M."/>
            <person name="Ohm R."/>
            <person name="Pangilinan J."/>
            <person name="Park H.-J."/>
            <person name="Ramirez L."/>
            <person name="Alfaro M."/>
            <person name="Sun H."/>
            <person name="Tritt A."/>
            <person name="Yoshinaga Y."/>
            <person name="Zwiers L.-H."/>
            <person name="Turgeon B."/>
            <person name="Goodwin S."/>
            <person name="Spatafora J."/>
            <person name="Crous P."/>
            <person name="Grigoriev I."/>
        </authorList>
    </citation>
    <scope>NUCLEOTIDE SEQUENCE</scope>
    <source>
        <strain evidence="4">CBS 101060</strain>
    </source>
</reference>
<organism evidence="4 5">
    <name type="scientific">Patellaria atrata CBS 101060</name>
    <dbReference type="NCBI Taxonomy" id="1346257"/>
    <lineage>
        <taxon>Eukaryota</taxon>
        <taxon>Fungi</taxon>
        <taxon>Dikarya</taxon>
        <taxon>Ascomycota</taxon>
        <taxon>Pezizomycotina</taxon>
        <taxon>Dothideomycetes</taxon>
        <taxon>Dothideomycetes incertae sedis</taxon>
        <taxon>Patellariales</taxon>
        <taxon>Patellariaceae</taxon>
        <taxon>Patellaria</taxon>
    </lineage>
</organism>
<name>A0A9P4VQQ5_9PEZI</name>
<dbReference type="SUPFAM" id="SSF55394">
    <property type="entry name" value="Bactericidal permeability-increasing protein, BPI"/>
    <property type="match status" value="1"/>
</dbReference>
<dbReference type="AlphaFoldDB" id="A0A9P4VQQ5"/>
<gene>
    <name evidence="4" type="ORF">M501DRAFT_1017080</name>
</gene>
<dbReference type="Proteomes" id="UP000799429">
    <property type="component" value="Unassembled WGS sequence"/>
</dbReference>
<dbReference type="EMBL" id="MU006097">
    <property type="protein sequence ID" value="KAF2838047.1"/>
    <property type="molecule type" value="Genomic_DNA"/>
</dbReference>
<proteinExistence type="predicted"/>
<feature type="domain" description="HAM1-like C-terminal" evidence="2">
    <location>
        <begin position="642"/>
        <end position="805"/>
    </location>
</feature>
<dbReference type="OrthoDB" id="19394at2759"/>
<dbReference type="InterPro" id="IPR027842">
    <property type="entry name" value="HAM1-like_C"/>
</dbReference>
<feature type="compositionally biased region" description="Basic and acidic residues" evidence="1">
    <location>
        <begin position="212"/>
        <end position="221"/>
    </location>
</feature>
<feature type="compositionally biased region" description="Polar residues" evidence="1">
    <location>
        <begin position="877"/>
        <end position="888"/>
    </location>
</feature>
<comment type="caution">
    <text evidence="4">The sequence shown here is derived from an EMBL/GenBank/DDBJ whole genome shotgun (WGS) entry which is preliminary data.</text>
</comment>
<dbReference type="GO" id="GO:0008289">
    <property type="term" value="F:lipid binding"/>
    <property type="evidence" value="ECO:0007669"/>
    <property type="project" value="InterPro"/>
</dbReference>
<feature type="domain" description="HAM1-like N-terminal" evidence="3">
    <location>
        <begin position="3"/>
        <end position="629"/>
    </location>
</feature>
<keyword evidence="5" id="KW-1185">Reference proteome</keyword>
<dbReference type="PANTHER" id="PTHR31138">
    <property type="entry name" value="CHROMOSOME 19, WHOLE GENOME SHOTGUN SEQUENCE"/>
    <property type="match status" value="1"/>
</dbReference>
<dbReference type="PANTHER" id="PTHR31138:SF1">
    <property type="entry name" value="PDZ DOMAIN-CONTAINING PROTEIN"/>
    <property type="match status" value="1"/>
</dbReference>
<evidence type="ECO:0000256" key="1">
    <source>
        <dbReference type="SAM" id="MobiDB-lite"/>
    </source>
</evidence>
<feature type="compositionally biased region" description="Polar residues" evidence="1">
    <location>
        <begin position="841"/>
        <end position="865"/>
    </location>
</feature>